<evidence type="ECO:0000313" key="1">
    <source>
        <dbReference type="EMBL" id="CAK5040266.1"/>
    </source>
</evidence>
<dbReference type="Proteomes" id="UP001497535">
    <property type="component" value="Unassembled WGS sequence"/>
</dbReference>
<reference evidence="1" key="1">
    <citation type="submission" date="2023-11" db="EMBL/GenBank/DDBJ databases">
        <authorList>
            <person name="Poullet M."/>
        </authorList>
    </citation>
    <scope>NUCLEOTIDE SEQUENCE</scope>
    <source>
        <strain evidence="1">E1834</strain>
    </source>
</reference>
<organism evidence="1 2">
    <name type="scientific">Meloidogyne enterolobii</name>
    <name type="common">Root-knot nematode worm</name>
    <name type="synonym">Meloidogyne mayaguensis</name>
    <dbReference type="NCBI Taxonomy" id="390850"/>
    <lineage>
        <taxon>Eukaryota</taxon>
        <taxon>Metazoa</taxon>
        <taxon>Ecdysozoa</taxon>
        <taxon>Nematoda</taxon>
        <taxon>Chromadorea</taxon>
        <taxon>Rhabditida</taxon>
        <taxon>Tylenchina</taxon>
        <taxon>Tylenchomorpha</taxon>
        <taxon>Tylenchoidea</taxon>
        <taxon>Meloidogynidae</taxon>
        <taxon>Meloidogyninae</taxon>
        <taxon>Meloidogyne</taxon>
    </lineage>
</organism>
<sequence>MSAPGNKKSIGRSGIGAPSASETVVIGLEFILASASVRKALKSSHGKILRPSVR</sequence>
<comment type="caution">
    <text evidence="1">The sequence shown here is derived from an EMBL/GenBank/DDBJ whole genome shotgun (WGS) entry which is preliminary data.</text>
</comment>
<protein>
    <submittedName>
        <fullName evidence="1">Uncharacterized protein</fullName>
    </submittedName>
</protein>
<dbReference type="EMBL" id="CAVMJV010000009">
    <property type="protein sequence ID" value="CAK5040266.1"/>
    <property type="molecule type" value="Genomic_DNA"/>
</dbReference>
<keyword evidence="2" id="KW-1185">Reference proteome</keyword>
<gene>
    <name evidence="1" type="ORF">MENTE1834_LOCUS10189</name>
</gene>
<accession>A0ACB0YBY7</accession>
<proteinExistence type="predicted"/>
<name>A0ACB0YBY7_MELEN</name>
<evidence type="ECO:0000313" key="2">
    <source>
        <dbReference type="Proteomes" id="UP001497535"/>
    </source>
</evidence>